<dbReference type="Proteomes" id="UP000018888">
    <property type="component" value="Unassembled WGS sequence"/>
</dbReference>
<dbReference type="EMBL" id="AUPC02000057">
    <property type="protein sequence ID" value="POG75754.1"/>
    <property type="molecule type" value="Genomic_DNA"/>
</dbReference>
<organism evidence="1 2">
    <name type="scientific">Rhizophagus irregularis (strain DAOM 181602 / DAOM 197198 / MUCL 43194)</name>
    <name type="common">Arbuscular mycorrhizal fungus</name>
    <name type="synonym">Glomus intraradices</name>
    <dbReference type="NCBI Taxonomy" id="747089"/>
    <lineage>
        <taxon>Eukaryota</taxon>
        <taxon>Fungi</taxon>
        <taxon>Fungi incertae sedis</taxon>
        <taxon>Mucoromycota</taxon>
        <taxon>Glomeromycotina</taxon>
        <taxon>Glomeromycetes</taxon>
        <taxon>Glomerales</taxon>
        <taxon>Glomeraceae</taxon>
        <taxon>Rhizophagus</taxon>
    </lineage>
</organism>
<protein>
    <submittedName>
        <fullName evidence="1">Uncharacterized protein</fullName>
    </submittedName>
</protein>
<comment type="caution">
    <text evidence="1">The sequence shown here is derived from an EMBL/GenBank/DDBJ whole genome shotgun (WGS) entry which is preliminary data.</text>
</comment>
<keyword evidence="2" id="KW-1185">Reference proteome</keyword>
<evidence type="ECO:0000313" key="1">
    <source>
        <dbReference type="EMBL" id="POG75754.1"/>
    </source>
</evidence>
<proteinExistence type="predicted"/>
<sequence>MIKFFFFSGKCKNPKSVIIRFPFFYYLIICYESLVLKVKSSDNRLEKYNKV</sequence>
<gene>
    <name evidence="1" type="ORF">GLOIN_2v1562144</name>
</gene>
<accession>A0A2P4QDQ1</accession>
<name>A0A2P4QDQ1_RHIID</name>
<reference evidence="1 2" key="2">
    <citation type="journal article" date="2018" name="New Phytol.">
        <title>High intraspecific genome diversity in the model arbuscular mycorrhizal symbiont Rhizophagus irregularis.</title>
        <authorList>
            <person name="Chen E.C.H."/>
            <person name="Morin E."/>
            <person name="Beaudet D."/>
            <person name="Noel J."/>
            <person name="Yildirir G."/>
            <person name="Ndikumana S."/>
            <person name="Charron P."/>
            <person name="St-Onge C."/>
            <person name="Giorgi J."/>
            <person name="Kruger M."/>
            <person name="Marton T."/>
            <person name="Ropars J."/>
            <person name="Grigoriev I.V."/>
            <person name="Hainaut M."/>
            <person name="Henrissat B."/>
            <person name="Roux C."/>
            <person name="Martin F."/>
            <person name="Corradi N."/>
        </authorList>
    </citation>
    <scope>NUCLEOTIDE SEQUENCE [LARGE SCALE GENOMIC DNA]</scope>
    <source>
        <strain evidence="1 2">DAOM 197198</strain>
    </source>
</reference>
<dbReference type="AlphaFoldDB" id="A0A2P4QDQ1"/>
<evidence type="ECO:0000313" key="2">
    <source>
        <dbReference type="Proteomes" id="UP000018888"/>
    </source>
</evidence>
<reference evidence="1 2" key="1">
    <citation type="journal article" date="2013" name="Proc. Natl. Acad. Sci. U.S.A.">
        <title>Genome of an arbuscular mycorrhizal fungus provides insight into the oldest plant symbiosis.</title>
        <authorList>
            <person name="Tisserant E."/>
            <person name="Malbreil M."/>
            <person name="Kuo A."/>
            <person name="Kohler A."/>
            <person name="Symeonidi A."/>
            <person name="Balestrini R."/>
            <person name="Charron P."/>
            <person name="Duensing N."/>
            <person name="Frei Dit Frey N."/>
            <person name="Gianinazzi-Pearson V."/>
            <person name="Gilbert L.B."/>
            <person name="Handa Y."/>
            <person name="Herr J.R."/>
            <person name="Hijri M."/>
            <person name="Koul R."/>
            <person name="Kawaguchi M."/>
            <person name="Krajinski F."/>
            <person name="Lammers P.J."/>
            <person name="Masclaux F.G."/>
            <person name="Murat C."/>
            <person name="Morin E."/>
            <person name="Ndikumana S."/>
            <person name="Pagni M."/>
            <person name="Petitpierre D."/>
            <person name="Requena N."/>
            <person name="Rosikiewicz P."/>
            <person name="Riley R."/>
            <person name="Saito K."/>
            <person name="San Clemente H."/>
            <person name="Shapiro H."/>
            <person name="van Tuinen D."/>
            <person name="Becard G."/>
            <person name="Bonfante P."/>
            <person name="Paszkowski U."/>
            <person name="Shachar-Hill Y.Y."/>
            <person name="Tuskan G.A."/>
            <person name="Young P.W."/>
            <person name="Sanders I.R."/>
            <person name="Henrissat B."/>
            <person name="Rensing S.A."/>
            <person name="Grigoriev I.V."/>
            <person name="Corradi N."/>
            <person name="Roux C."/>
            <person name="Martin F."/>
        </authorList>
    </citation>
    <scope>NUCLEOTIDE SEQUENCE [LARGE SCALE GENOMIC DNA]</scope>
    <source>
        <strain evidence="1 2">DAOM 197198</strain>
    </source>
</reference>